<feature type="transmembrane region" description="Helical" evidence="10">
    <location>
        <begin position="143"/>
        <end position="162"/>
    </location>
</feature>
<feature type="transmembrane region" description="Helical" evidence="10">
    <location>
        <begin position="293"/>
        <end position="322"/>
    </location>
</feature>
<dbReference type="Proteomes" id="UP000694846">
    <property type="component" value="Unplaced"/>
</dbReference>
<evidence type="ECO:0000256" key="10">
    <source>
        <dbReference type="RuleBase" id="RU351113"/>
    </source>
</evidence>
<dbReference type="GO" id="GO:0005886">
    <property type="term" value="C:plasma membrane"/>
    <property type="evidence" value="ECO:0007669"/>
    <property type="project" value="UniProtKB-SubCell"/>
</dbReference>
<evidence type="ECO:0000256" key="1">
    <source>
        <dbReference type="ARBA" id="ARBA00004651"/>
    </source>
</evidence>
<keyword evidence="11" id="KW-1185">Reference proteome</keyword>
<keyword evidence="8 10" id="KW-0675">Receptor</keyword>
<reference evidence="12" key="1">
    <citation type="submission" date="2025-08" db="UniProtKB">
        <authorList>
            <consortium name="RefSeq"/>
        </authorList>
    </citation>
    <scope>IDENTIFICATION</scope>
    <source>
        <tissue evidence="12">Whole body</tissue>
    </source>
</reference>
<keyword evidence="7 10" id="KW-0472">Membrane</keyword>
<dbReference type="GO" id="GO:0007165">
    <property type="term" value="P:signal transduction"/>
    <property type="evidence" value="ECO:0007669"/>
    <property type="project" value="UniProtKB-KW"/>
</dbReference>
<organism evidence="11 12">
    <name type="scientific">Sipha flava</name>
    <name type="common">yellow sugarcane aphid</name>
    <dbReference type="NCBI Taxonomy" id="143950"/>
    <lineage>
        <taxon>Eukaryota</taxon>
        <taxon>Metazoa</taxon>
        <taxon>Ecdysozoa</taxon>
        <taxon>Arthropoda</taxon>
        <taxon>Hexapoda</taxon>
        <taxon>Insecta</taxon>
        <taxon>Pterygota</taxon>
        <taxon>Neoptera</taxon>
        <taxon>Paraneoptera</taxon>
        <taxon>Hemiptera</taxon>
        <taxon>Sternorrhyncha</taxon>
        <taxon>Aphidomorpha</taxon>
        <taxon>Aphidoidea</taxon>
        <taxon>Aphididae</taxon>
        <taxon>Sipha</taxon>
    </lineage>
</organism>
<feature type="transmembrane region" description="Helical" evidence="10">
    <location>
        <begin position="85"/>
        <end position="107"/>
    </location>
</feature>
<comment type="subcellular location">
    <subcellularLocation>
        <location evidence="1 10">Cell membrane</location>
        <topology evidence="1 10">Multi-pass membrane protein</topology>
    </subcellularLocation>
</comment>
<dbReference type="PANTHER" id="PTHR21137">
    <property type="entry name" value="ODORANT RECEPTOR"/>
    <property type="match status" value="1"/>
</dbReference>
<dbReference type="InterPro" id="IPR004117">
    <property type="entry name" value="7tm6_olfct_rcpt"/>
</dbReference>
<dbReference type="OrthoDB" id="6617147at2759"/>
<evidence type="ECO:0000256" key="7">
    <source>
        <dbReference type="ARBA" id="ARBA00023136"/>
    </source>
</evidence>
<evidence type="ECO:0000256" key="9">
    <source>
        <dbReference type="ARBA" id="ARBA00023224"/>
    </source>
</evidence>
<gene>
    <name evidence="12" type="primary">LOC112690533</name>
</gene>
<feature type="transmembrane region" description="Helical" evidence="10">
    <location>
        <begin position="219"/>
        <end position="240"/>
    </location>
</feature>
<keyword evidence="9 10" id="KW-0807">Transducer</keyword>
<evidence type="ECO:0000313" key="12">
    <source>
        <dbReference type="RefSeq" id="XP_025420352.1"/>
    </source>
</evidence>
<proteinExistence type="inferred from homology"/>
<evidence type="ECO:0000256" key="4">
    <source>
        <dbReference type="ARBA" id="ARBA00022692"/>
    </source>
</evidence>
<protein>
    <recommendedName>
        <fullName evidence="10">Odorant receptor</fullName>
    </recommendedName>
</protein>
<dbReference type="GO" id="GO:0005549">
    <property type="term" value="F:odorant binding"/>
    <property type="evidence" value="ECO:0007669"/>
    <property type="project" value="InterPro"/>
</dbReference>
<dbReference type="Pfam" id="PF02949">
    <property type="entry name" value="7tm_6"/>
    <property type="match status" value="1"/>
</dbReference>
<dbReference type="RefSeq" id="XP_025420352.1">
    <property type="nucleotide sequence ID" value="XM_025564567.1"/>
</dbReference>
<keyword evidence="3 10" id="KW-0716">Sensory transduction</keyword>
<keyword evidence="2" id="KW-1003">Cell membrane</keyword>
<evidence type="ECO:0000313" key="11">
    <source>
        <dbReference type="Proteomes" id="UP000694846"/>
    </source>
</evidence>
<feature type="transmembrane region" description="Helical" evidence="10">
    <location>
        <begin position="334"/>
        <end position="355"/>
    </location>
</feature>
<evidence type="ECO:0000256" key="8">
    <source>
        <dbReference type="ARBA" id="ARBA00023170"/>
    </source>
</evidence>
<feature type="transmembrane region" description="Helical" evidence="10">
    <location>
        <begin position="403"/>
        <end position="424"/>
    </location>
</feature>
<evidence type="ECO:0000256" key="5">
    <source>
        <dbReference type="ARBA" id="ARBA00022725"/>
    </source>
</evidence>
<keyword evidence="4 10" id="KW-0812">Transmembrane</keyword>
<evidence type="ECO:0000256" key="2">
    <source>
        <dbReference type="ARBA" id="ARBA00022475"/>
    </source>
</evidence>
<evidence type="ECO:0000256" key="6">
    <source>
        <dbReference type="ARBA" id="ARBA00022989"/>
    </source>
</evidence>
<comment type="similarity">
    <text evidence="10">Belongs to the insect chemoreceptor superfamily. Heteromeric odorant receptor channel (TC 1.A.69) family.</text>
</comment>
<evidence type="ECO:0000256" key="3">
    <source>
        <dbReference type="ARBA" id="ARBA00022606"/>
    </source>
</evidence>
<accession>A0A8B8GCA7</accession>
<keyword evidence="6 10" id="KW-1133">Transmembrane helix</keyword>
<dbReference type="GO" id="GO:0004984">
    <property type="term" value="F:olfactory receptor activity"/>
    <property type="evidence" value="ECO:0007669"/>
    <property type="project" value="InterPro"/>
</dbReference>
<name>A0A8B8GCA7_9HEMI</name>
<sequence length="430" mass="48725">MFGDRMPRNVVARANVDEDDDGGGRTAMDVELFRVIGLMRLVRPARGRTDRWYRAAVAGLVRLAFVLQGTQVVGLYFALNDFQRFANMAVLLISGLMSLYKGHVLAANAARVWDTLRVTRFAYVTCSGRDAGRLRRTGDALRPLLRAFYVFSYLTLAMWISMPCFMHDRVPMAAPDGTVAEYRMTVNNLWIPVPPAVYNAPAVWAPVYAVEAFMVSANVFVWVLFDCYLITMCFVLNAQLRTMSAAYEKLGVHGPAGVRAEKNEMKLNYYDDLIEHIKDSQRIMKKLDDFFDIVRPVVLVQIVNGSFSVVTLMFILSLLYIMGWSVVSPPFLKFSAGFISLTMQLYIYCYAFNYIETEKCSMNFGLYCSNWTEMDLKFKKTVLLAMNLNSAHNRQMKVSPTSIINLAMFARVMNMSYSILPVLLNVSTGK</sequence>
<dbReference type="AlphaFoldDB" id="A0A8B8GCA7"/>
<dbReference type="PANTHER" id="PTHR21137:SF35">
    <property type="entry name" value="ODORANT RECEPTOR 19A-RELATED"/>
    <property type="match status" value="1"/>
</dbReference>
<dbReference type="GeneID" id="112690533"/>
<keyword evidence="5 10" id="KW-0552">Olfaction</keyword>
<feature type="transmembrane region" description="Helical" evidence="10">
    <location>
        <begin position="52"/>
        <end position="79"/>
    </location>
</feature>